<dbReference type="InterPro" id="IPR003593">
    <property type="entry name" value="AAA+_ATPase"/>
</dbReference>
<evidence type="ECO:0000256" key="2">
    <source>
        <dbReference type="ARBA" id="ARBA00022741"/>
    </source>
</evidence>
<dbReference type="InterPro" id="IPR003960">
    <property type="entry name" value="ATPase_AAA_CS"/>
</dbReference>
<dbReference type="EC" id="3.6.4.6" evidence="1"/>
<dbReference type="PANTHER" id="PTHR23077">
    <property type="entry name" value="AAA-FAMILY ATPASE"/>
    <property type="match status" value="1"/>
</dbReference>
<organism evidence="9 10">
    <name type="scientific">Ramphastos sulfuratus</name>
    <dbReference type="NCBI Taxonomy" id="322582"/>
    <lineage>
        <taxon>Eukaryota</taxon>
        <taxon>Metazoa</taxon>
        <taxon>Chordata</taxon>
        <taxon>Craniata</taxon>
        <taxon>Vertebrata</taxon>
        <taxon>Euteleostomi</taxon>
        <taxon>Archelosauria</taxon>
        <taxon>Archosauria</taxon>
        <taxon>Dinosauria</taxon>
        <taxon>Saurischia</taxon>
        <taxon>Theropoda</taxon>
        <taxon>Coelurosauria</taxon>
        <taxon>Aves</taxon>
        <taxon>Neognathae</taxon>
        <taxon>Neoaves</taxon>
        <taxon>Telluraves</taxon>
        <taxon>Coraciimorphae</taxon>
        <taxon>Piciformes</taxon>
        <taxon>Ramphastidae</taxon>
        <taxon>Ramphastos</taxon>
    </lineage>
</organism>
<dbReference type="PANTHER" id="PTHR23077:SF27">
    <property type="entry name" value="ATPASE FAMILY GENE 2 PROTEIN HOMOLOG A"/>
    <property type="match status" value="1"/>
</dbReference>
<keyword evidence="10" id="KW-1185">Reference proteome</keyword>
<evidence type="ECO:0000256" key="5">
    <source>
        <dbReference type="RuleBase" id="RU003651"/>
    </source>
</evidence>
<feature type="domain" description="AAA+ ATPase" evidence="7">
    <location>
        <begin position="368"/>
        <end position="507"/>
    </location>
</feature>
<accession>A0A852CA37</accession>
<dbReference type="Pfam" id="PF17862">
    <property type="entry name" value="AAA_lid_3"/>
    <property type="match status" value="1"/>
</dbReference>
<name>A0A852CA37_9PICI</name>
<sequence>SASRRRSKGRPGAGAGSPRAAATEGGLLALGVIDAVETEDDKVPKMLRRTLAQLSLNSMKAANLCIGRPALLTSANGRQEVCTAWPTTGFPGGKVGLNETTQKNLKVNPGDAVTVQPVTGAVIQAEEVDVKLRDKDATINAEEMSVCLLRNLDGKIILPGNLLAFTFYGKLCNMVVMKVKGTDGTELTAWGSAFSSDVQEPDLERSHLETSALDLSLQLGKMDIDDSLEVASVSTPSRPTDPGSPVPPISGGAASDQDSGQEDKSCSKGDGVDLPNELELTGKGGSEEVPLIGRTGAVSNTDAFYFISSRTKINFIEPRTSVTEGGDCEPRVTYDMIGGLSSQLKTIKETVELPLKQAELFKSYGISPPRGVLLYGPPGTGKTMIAKAIANEIGAHVTVINGPEIISKFYGESESRLRQIFAEASLRRPSIIFIDELDALCPKREGAQNEVEKRVVASLLTLMDGIGSEESEGQLLVLGATNRPQALDAALRRPGRFDKEIEIGIPNARDRLDILQKLLKKVPHSLTAAELVQLADSAHGYVGADLAALCKEAGLYALRRSLGKKPNLADNEVAGSVMIAFNDFLQGMNDVRPSAMREVAVDVPKVSWSDIGGLEDVKLKLKQAVEWPLKHPDSFIRMGIQPPKGVLLYGPPGCSKTMIAKALAHESGLNFLAVK</sequence>
<dbReference type="CDD" id="cd19503">
    <property type="entry name" value="RecA-like_CDC48_NLV2_r1-like"/>
    <property type="match status" value="1"/>
</dbReference>
<dbReference type="SMART" id="SM00382">
    <property type="entry name" value="AAA"/>
    <property type="match status" value="1"/>
</dbReference>
<dbReference type="FunFam" id="3.40.50.300:FF:000012">
    <property type="entry name" value="Transitional endoplasmic reticulum ATPase"/>
    <property type="match status" value="1"/>
</dbReference>
<comment type="caution">
    <text evidence="9">The sequence shown here is derived from an EMBL/GenBank/DDBJ whole genome shotgun (WGS) entry which is preliminary data.</text>
</comment>
<evidence type="ECO:0000256" key="1">
    <source>
        <dbReference type="ARBA" id="ARBA00012674"/>
    </source>
</evidence>
<evidence type="ECO:0000313" key="10">
    <source>
        <dbReference type="Proteomes" id="UP000611227"/>
    </source>
</evidence>
<feature type="non-terminal residue" evidence="9">
    <location>
        <position position="675"/>
    </location>
</feature>
<feature type="region of interest" description="Disordered" evidence="6">
    <location>
        <begin position="231"/>
        <end position="287"/>
    </location>
</feature>
<comment type="similarity">
    <text evidence="5">Belongs to the AAA ATPase family.</text>
</comment>
<dbReference type="SUPFAM" id="SSF50692">
    <property type="entry name" value="ADC-like"/>
    <property type="match status" value="1"/>
</dbReference>
<dbReference type="InterPro" id="IPR041569">
    <property type="entry name" value="AAA_lid_3"/>
</dbReference>
<dbReference type="FunFam" id="1.10.8.60:FF:000068">
    <property type="entry name" value="spermatogenesis-associated protein 5 isoform X1"/>
    <property type="match status" value="1"/>
</dbReference>
<dbReference type="InterPro" id="IPR003959">
    <property type="entry name" value="ATPase_AAA_core"/>
</dbReference>
<dbReference type="AlphaFoldDB" id="A0A852CA37"/>
<dbReference type="GO" id="GO:0005524">
    <property type="term" value="F:ATP binding"/>
    <property type="evidence" value="ECO:0007669"/>
    <property type="project" value="UniProtKB-KW"/>
</dbReference>
<dbReference type="EMBL" id="WBNM01028224">
    <property type="protein sequence ID" value="NXP77973.1"/>
    <property type="molecule type" value="Genomic_DNA"/>
</dbReference>
<dbReference type="Gene3D" id="1.10.8.60">
    <property type="match status" value="1"/>
</dbReference>
<feature type="compositionally biased region" description="Basic and acidic residues" evidence="6">
    <location>
        <begin position="261"/>
        <end position="271"/>
    </location>
</feature>
<protein>
    <recommendedName>
        <fullName evidence="1">vesicle-fusing ATPase</fullName>
        <ecNumber evidence="1">3.6.4.6</ecNumber>
    </recommendedName>
</protein>
<evidence type="ECO:0000259" key="8">
    <source>
        <dbReference type="SMART" id="SM01073"/>
    </source>
</evidence>
<comment type="catalytic activity">
    <reaction evidence="4">
        <text>ATP + H2O = ADP + phosphate + H(+)</text>
        <dbReference type="Rhea" id="RHEA:13065"/>
        <dbReference type="ChEBI" id="CHEBI:15377"/>
        <dbReference type="ChEBI" id="CHEBI:15378"/>
        <dbReference type="ChEBI" id="CHEBI:30616"/>
        <dbReference type="ChEBI" id="CHEBI:43474"/>
        <dbReference type="ChEBI" id="CHEBI:456216"/>
        <dbReference type="EC" id="3.6.4.6"/>
    </reaction>
</comment>
<dbReference type="InterPro" id="IPR009010">
    <property type="entry name" value="Asp_de-COase-like_dom_sf"/>
</dbReference>
<dbReference type="SMART" id="SM01073">
    <property type="entry name" value="CDC48_N"/>
    <property type="match status" value="1"/>
</dbReference>
<feature type="domain" description="CDC48 N-terminal subdomain" evidence="8">
    <location>
        <begin position="29"/>
        <end position="121"/>
    </location>
</feature>
<dbReference type="GO" id="GO:0016887">
    <property type="term" value="F:ATP hydrolysis activity"/>
    <property type="evidence" value="ECO:0007669"/>
    <property type="project" value="InterPro"/>
</dbReference>
<feature type="region of interest" description="Disordered" evidence="6">
    <location>
        <begin position="1"/>
        <end position="20"/>
    </location>
</feature>
<evidence type="ECO:0000256" key="6">
    <source>
        <dbReference type="SAM" id="MobiDB-lite"/>
    </source>
</evidence>
<gene>
    <name evidence="9" type="primary">Spata5</name>
    <name evidence="9" type="ORF">RAMSUL_R02278</name>
</gene>
<dbReference type="InterPro" id="IPR050168">
    <property type="entry name" value="AAA_ATPase_domain"/>
</dbReference>
<dbReference type="PRINTS" id="PR00830">
    <property type="entry name" value="ENDOLAPTASE"/>
</dbReference>
<dbReference type="Gene3D" id="2.40.40.20">
    <property type="match status" value="1"/>
</dbReference>
<dbReference type="InterPro" id="IPR027417">
    <property type="entry name" value="P-loop_NTPase"/>
</dbReference>
<evidence type="ECO:0000259" key="7">
    <source>
        <dbReference type="SMART" id="SM00382"/>
    </source>
</evidence>
<evidence type="ECO:0000256" key="3">
    <source>
        <dbReference type="ARBA" id="ARBA00022840"/>
    </source>
</evidence>
<dbReference type="Proteomes" id="UP000611227">
    <property type="component" value="Unassembled WGS sequence"/>
</dbReference>
<proteinExistence type="inferred from homology"/>
<dbReference type="GO" id="GO:0005737">
    <property type="term" value="C:cytoplasm"/>
    <property type="evidence" value="ECO:0007669"/>
    <property type="project" value="TreeGrafter"/>
</dbReference>
<dbReference type="PROSITE" id="PS00674">
    <property type="entry name" value="AAA"/>
    <property type="match status" value="1"/>
</dbReference>
<keyword evidence="2 5" id="KW-0547">Nucleotide-binding</keyword>
<dbReference type="SUPFAM" id="SSF52540">
    <property type="entry name" value="P-loop containing nucleoside triphosphate hydrolases"/>
    <property type="match status" value="2"/>
</dbReference>
<keyword evidence="3 5" id="KW-0067">ATP-binding</keyword>
<dbReference type="Gene3D" id="3.40.50.300">
    <property type="entry name" value="P-loop containing nucleotide triphosphate hydrolases"/>
    <property type="match status" value="2"/>
</dbReference>
<evidence type="ECO:0000256" key="4">
    <source>
        <dbReference type="ARBA" id="ARBA00048883"/>
    </source>
</evidence>
<feature type="non-terminal residue" evidence="9">
    <location>
        <position position="1"/>
    </location>
</feature>
<dbReference type="InterPro" id="IPR003338">
    <property type="entry name" value="CDC4_N-term_subdom"/>
</dbReference>
<evidence type="ECO:0000313" key="9">
    <source>
        <dbReference type="EMBL" id="NXP77973.1"/>
    </source>
</evidence>
<reference evidence="9" key="1">
    <citation type="submission" date="2019-09" db="EMBL/GenBank/DDBJ databases">
        <title>Bird 10,000 Genomes (B10K) Project - Family phase.</title>
        <authorList>
            <person name="Zhang G."/>
        </authorList>
    </citation>
    <scope>NUCLEOTIDE SEQUENCE</scope>
    <source>
        <strain evidence="9">B10K-DU-001-30</strain>
        <tissue evidence="9">Muscle</tissue>
    </source>
</reference>
<dbReference type="FunFam" id="2.40.40.20:FF:000015">
    <property type="entry name" value="spermatogenesis-associated protein 5 isoform X2"/>
    <property type="match status" value="1"/>
</dbReference>
<dbReference type="Pfam" id="PF00004">
    <property type="entry name" value="AAA"/>
    <property type="match status" value="2"/>
</dbReference>